<evidence type="ECO:0000313" key="1">
    <source>
        <dbReference type="EMBL" id="MEJ8660336.1"/>
    </source>
</evidence>
<gene>
    <name evidence="1" type="ORF">WKI58_28105</name>
</gene>
<reference evidence="1" key="1">
    <citation type="submission" date="2024-03" db="EMBL/GenBank/DDBJ databases">
        <title>Novel Streptomyces species of biotechnological and ecological value are a feature of Machair soil.</title>
        <authorList>
            <person name="Prole J.R."/>
            <person name="Goodfellow M."/>
            <person name="Allenby N."/>
            <person name="Ward A.C."/>
        </authorList>
    </citation>
    <scope>NUCLEOTIDE SEQUENCE</scope>
    <source>
        <strain evidence="1">MS1.AVA.4</strain>
    </source>
</reference>
<proteinExistence type="predicted"/>
<protein>
    <submittedName>
        <fullName evidence="1">Beta-ketoacyl synthase N-terminal-like domain-containing protein</fullName>
    </submittedName>
</protein>
<dbReference type="EMBL" id="JBBKAI010000002">
    <property type="protein sequence ID" value="MEJ8660336.1"/>
    <property type="molecule type" value="Genomic_DNA"/>
</dbReference>
<dbReference type="Proteomes" id="UP001375539">
    <property type="component" value="Unassembled WGS sequence"/>
</dbReference>
<keyword evidence="2" id="KW-1185">Reference proteome</keyword>
<evidence type="ECO:0000313" key="2">
    <source>
        <dbReference type="Proteomes" id="UP001375539"/>
    </source>
</evidence>
<organism evidence="1 2">
    <name type="scientific">Streptomyces pratisoli</name>
    <dbReference type="NCBI Taxonomy" id="3139917"/>
    <lineage>
        <taxon>Bacteria</taxon>
        <taxon>Bacillati</taxon>
        <taxon>Actinomycetota</taxon>
        <taxon>Actinomycetes</taxon>
        <taxon>Kitasatosporales</taxon>
        <taxon>Streptomycetaceae</taxon>
        <taxon>Streptomyces</taxon>
    </lineage>
</organism>
<accession>A0ACC6QPY0</accession>
<name>A0ACC6QPY0_9ACTN</name>
<comment type="caution">
    <text evidence="1">The sequence shown here is derived from an EMBL/GenBank/DDBJ whole genome shotgun (WGS) entry which is preliminary data.</text>
</comment>
<sequence length="329" mass="32901">MRPETVRTVPRAPARQTVVAVAGLGVRLPGAAGPSGLLAPSGLRRFAHEAPEHAHALAAATDALAAASARTPGTPGASGAPGARGSTATVWASSTAGLAAYAQTCADIPELGPGRVSPRRTAHSAFTAPVTAVSVRLGLDGPYLNVTGEQDAGAHAVTEAVRMLTRGRCERVVVGGSAETSAWRSCPGGDPAEGALCAVLQRHAPDGGGATVRPLLRTRTARNGIDAFVRSCLERLDGPPDHLVLSAPATDTRTAGALALLCAAPLLRVEERFGDLGAAGGVAALVTAVALTAAPGSSVEQPGPRVLALALGSGNAVAVEVTSRRKGPR</sequence>